<evidence type="ECO:0000256" key="2">
    <source>
        <dbReference type="SAM" id="Phobius"/>
    </source>
</evidence>
<organism evidence="3 4">
    <name type="scientific">Megaselia scalaris</name>
    <name type="common">Humpbacked fly</name>
    <name type="synonym">Phora scalaris</name>
    <dbReference type="NCBI Taxonomy" id="36166"/>
    <lineage>
        <taxon>Eukaryota</taxon>
        <taxon>Metazoa</taxon>
        <taxon>Ecdysozoa</taxon>
        <taxon>Arthropoda</taxon>
        <taxon>Hexapoda</taxon>
        <taxon>Insecta</taxon>
        <taxon>Pterygota</taxon>
        <taxon>Neoptera</taxon>
        <taxon>Endopterygota</taxon>
        <taxon>Diptera</taxon>
        <taxon>Brachycera</taxon>
        <taxon>Muscomorpha</taxon>
        <taxon>Platypezoidea</taxon>
        <taxon>Phoridae</taxon>
        <taxon>Megaseliini</taxon>
        <taxon>Megaselia</taxon>
    </lineage>
</organism>
<protein>
    <submittedName>
        <fullName evidence="3">Uncharacterized protein</fullName>
    </submittedName>
</protein>
<dbReference type="PANTHER" id="PTHR31540:SF1">
    <property type="entry name" value="CENTROSOMAL PROTEIN OF 131 KDA"/>
    <property type="match status" value="1"/>
</dbReference>
<evidence type="ECO:0000313" key="4">
    <source>
        <dbReference type="Proteomes" id="UP000015102"/>
    </source>
</evidence>
<accession>T1GLH9</accession>
<feature type="transmembrane region" description="Helical" evidence="2">
    <location>
        <begin position="302"/>
        <end position="323"/>
    </location>
</feature>
<dbReference type="GO" id="GO:0005929">
    <property type="term" value="C:cilium"/>
    <property type="evidence" value="ECO:0007669"/>
    <property type="project" value="GOC"/>
</dbReference>
<proteinExistence type="predicted"/>
<keyword evidence="4" id="KW-1185">Reference proteome</keyword>
<keyword evidence="1" id="KW-0175">Coiled coil</keyword>
<reference evidence="4" key="1">
    <citation type="submission" date="2013-02" db="EMBL/GenBank/DDBJ databases">
        <authorList>
            <person name="Hughes D."/>
        </authorList>
    </citation>
    <scope>NUCLEOTIDE SEQUENCE</scope>
    <source>
        <strain>Durham</strain>
        <strain evidence="4">NC isolate 2 -- Noor lab</strain>
    </source>
</reference>
<dbReference type="STRING" id="36166.T1GLH9"/>
<dbReference type="Proteomes" id="UP000015102">
    <property type="component" value="Unassembled WGS sequence"/>
</dbReference>
<feature type="coiled-coil region" evidence="1">
    <location>
        <begin position="198"/>
        <end position="264"/>
    </location>
</feature>
<dbReference type="EMBL" id="CAQQ02394423">
    <property type="status" value="NOT_ANNOTATED_CDS"/>
    <property type="molecule type" value="Genomic_DNA"/>
</dbReference>
<keyword evidence="2" id="KW-0472">Membrane</keyword>
<dbReference type="HOGENOM" id="CLU_819618_0_0_1"/>
<evidence type="ECO:0000313" key="3">
    <source>
        <dbReference type="EnsemblMetazoa" id="MESCA004381-PA"/>
    </source>
</evidence>
<dbReference type="OMA" id="FRGDHAN"/>
<sequence length="339" mass="40330">MNMEHQKEIAELKRQHQESLLQALDEARAKHEQVENEIRKSCAEDRESVIEKERKAIRERFDRQLQEERQQFEAQKAKLMEESTLEKEKLQNEIRKYEKEFNQKKQDILSEKDEEITHLQNELLEKMSKQEEKYENRINAIEKQYQADFAIWKREFENACKLRDVENENNIRQHYRTERDRQIDAIVARMDAESQKVQDEFENKMVKLKEKHEEDLKEMEAMEKALRDKFNDSRGKLAESDAQVKNYSAEIKQLQIELEHTRRGGFRGDHANHGIYNIMYCIHVLALFGSIGSLRIKISVCFLMFIDFPIPPILVFLFLLLGGTHSPRKASTRDLSSTE</sequence>
<dbReference type="InterPro" id="IPR030465">
    <property type="entry name" value="CEP131"/>
</dbReference>
<dbReference type="EnsemblMetazoa" id="MESCA004381-RA">
    <property type="protein sequence ID" value="MESCA004381-PA"/>
    <property type="gene ID" value="MESCA004381"/>
</dbReference>
<dbReference type="GO" id="GO:0035735">
    <property type="term" value="P:intraciliary transport involved in cilium assembly"/>
    <property type="evidence" value="ECO:0007669"/>
    <property type="project" value="InterPro"/>
</dbReference>
<name>T1GLH9_MEGSC</name>
<dbReference type="AlphaFoldDB" id="T1GLH9"/>
<reference evidence="3" key="2">
    <citation type="submission" date="2015-06" db="UniProtKB">
        <authorList>
            <consortium name="EnsemblMetazoa"/>
        </authorList>
    </citation>
    <scope>IDENTIFICATION</scope>
</reference>
<evidence type="ECO:0000256" key="1">
    <source>
        <dbReference type="SAM" id="Coils"/>
    </source>
</evidence>
<feature type="transmembrane region" description="Helical" evidence="2">
    <location>
        <begin position="275"/>
        <end position="296"/>
    </location>
</feature>
<dbReference type="PANTHER" id="PTHR31540">
    <property type="entry name" value="CENTROSOMAL PROTEIN OF 131 KDA"/>
    <property type="match status" value="1"/>
</dbReference>
<dbReference type="GO" id="GO:0034451">
    <property type="term" value="C:centriolar satellite"/>
    <property type="evidence" value="ECO:0007669"/>
    <property type="project" value="TreeGrafter"/>
</dbReference>
<feature type="coiled-coil region" evidence="1">
    <location>
        <begin position="2"/>
        <end position="144"/>
    </location>
</feature>
<keyword evidence="2" id="KW-1133">Transmembrane helix</keyword>
<dbReference type="GO" id="GO:0010824">
    <property type="term" value="P:regulation of centrosome duplication"/>
    <property type="evidence" value="ECO:0007669"/>
    <property type="project" value="TreeGrafter"/>
</dbReference>
<keyword evidence="2" id="KW-0812">Transmembrane</keyword>